<keyword evidence="2" id="KW-1185">Reference proteome</keyword>
<comment type="caution">
    <text evidence="1">The sequence shown here is derived from an EMBL/GenBank/DDBJ whole genome shotgun (WGS) entry which is preliminary data.</text>
</comment>
<protein>
    <submittedName>
        <fullName evidence="1">Uncharacterized protein</fullName>
    </submittedName>
</protein>
<evidence type="ECO:0000313" key="1">
    <source>
        <dbReference type="EMBL" id="KAG2265762.1"/>
    </source>
</evidence>
<name>A0A8X7Q969_BRACI</name>
<accession>A0A8X7Q969</accession>
<evidence type="ECO:0000313" key="2">
    <source>
        <dbReference type="Proteomes" id="UP000886595"/>
    </source>
</evidence>
<dbReference type="OrthoDB" id="430637at2759"/>
<reference evidence="1 2" key="1">
    <citation type="submission" date="2020-02" db="EMBL/GenBank/DDBJ databases">
        <authorList>
            <person name="Ma Q."/>
            <person name="Huang Y."/>
            <person name="Song X."/>
            <person name="Pei D."/>
        </authorList>
    </citation>
    <scope>NUCLEOTIDE SEQUENCE [LARGE SCALE GENOMIC DNA]</scope>
    <source>
        <strain evidence="1">Sxm20200214</strain>
        <tissue evidence="1">Leaf</tissue>
    </source>
</reference>
<gene>
    <name evidence="1" type="ORF">Bca52824_072841</name>
</gene>
<dbReference type="AlphaFoldDB" id="A0A8X7Q969"/>
<dbReference type="Proteomes" id="UP000886595">
    <property type="component" value="Unassembled WGS sequence"/>
</dbReference>
<proteinExistence type="predicted"/>
<organism evidence="1 2">
    <name type="scientific">Brassica carinata</name>
    <name type="common">Ethiopian mustard</name>
    <name type="synonym">Abyssinian cabbage</name>
    <dbReference type="NCBI Taxonomy" id="52824"/>
    <lineage>
        <taxon>Eukaryota</taxon>
        <taxon>Viridiplantae</taxon>
        <taxon>Streptophyta</taxon>
        <taxon>Embryophyta</taxon>
        <taxon>Tracheophyta</taxon>
        <taxon>Spermatophyta</taxon>
        <taxon>Magnoliopsida</taxon>
        <taxon>eudicotyledons</taxon>
        <taxon>Gunneridae</taxon>
        <taxon>Pentapetalae</taxon>
        <taxon>rosids</taxon>
        <taxon>malvids</taxon>
        <taxon>Brassicales</taxon>
        <taxon>Brassicaceae</taxon>
        <taxon>Brassiceae</taxon>
        <taxon>Brassica</taxon>
    </lineage>
</organism>
<sequence length="117" mass="13498">MEKDWAPKAIPDDAEPHSKEKINELVYNGSLEKSICYLSDMDDEDNQMEHEYIVVSADQRERLAMSVERLCLEIEPESRKTMMETEDFGVSALQDLSRHLHSKLHGSVSQHIRTPVQ</sequence>
<dbReference type="EMBL" id="JAAMPC010000014">
    <property type="protein sequence ID" value="KAG2265762.1"/>
    <property type="molecule type" value="Genomic_DNA"/>
</dbReference>